<dbReference type="Proteomes" id="UP000319014">
    <property type="component" value="Unassembled WGS sequence"/>
</dbReference>
<name>A0A521AT59_9RHOB</name>
<reference evidence="1 2" key="1">
    <citation type="submission" date="2017-05" db="EMBL/GenBank/DDBJ databases">
        <authorList>
            <person name="Varghese N."/>
            <person name="Submissions S."/>
        </authorList>
    </citation>
    <scope>NUCLEOTIDE SEQUENCE [LARGE SCALE GENOMIC DNA]</scope>
    <source>
        <strain evidence="1 2">DSM 100094</strain>
    </source>
</reference>
<proteinExistence type="predicted"/>
<keyword evidence="2" id="KW-1185">Reference proteome</keyword>
<dbReference type="EMBL" id="FXTK01000001">
    <property type="protein sequence ID" value="SMO37985.1"/>
    <property type="molecule type" value="Genomic_DNA"/>
</dbReference>
<organism evidence="1 2">
    <name type="scientific">Paracoccus laeviglucosivorans</name>
    <dbReference type="NCBI Taxonomy" id="1197861"/>
    <lineage>
        <taxon>Bacteria</taxon>
        <taxon>Pseudomonadati</taxon>
        <taxon>Pseudomonadota</taxon>
        <taxon>Alphaproteobacteria</taxon>
        <taxon>Rhodobacterales</taxon>
        <taxon>Paracoccaceae</taxon>
        <taxon>Paracoccus</taxon>
    </lineage>
</organism>
<protein>
    <submittedName>
        <fullName evidence="1">Uncharacterized protein</fullName>
    </submittedName>
</protein>
<dbReference type="RefSeq" id="WP_142661439.1">
    <property type="nucleotide sequence ID" value="NZ_FXTK01000001.1"/>
</dbReference>
<dbReference type="AlphaFoldDB" id="A0A521AT59"/>
<accession>A0A521AT59</accession>
<evidence type="ECO:0000313" key="1">
    <source>
        <dbReference type="EMBL" id="SMO37985.1"/>
    </source>
</evidence>
<evidence type="ECO:0000313" key="2">
    <source>
        <dbReference type="Proteomes" id="UP000319014"/>
    </source>
</evidence>
<gene>
    <name evidence="1" type="ORF">SAMN06265221_101337</name>
</gene>
<sequence>MCPSVPVISLAGLPAIQAARVAPGLPETLVNDRFPLLLNDDVIRDANAPSDMAVVPNPEIAKTCARRTAWAPRTVRGLPPKE</sequence>